<keyword evidence="9" id="KW-0573">Peptidoglycan synthesis</keyword>
<feature type="region of interest" description="Disordered" evidence="22">
    <location>
        <begin position="1"/>
        <end position="114"/>
    </location>
</feature>
<feature type="transmembrane region" description="Helical" evidence="23">
    <location>
        <begin position="141"/>
        <end position="163"/>
    </location>
</feature>
<feature type="transmembrane region" description="Helical" evidence="23">
    <location>
        <begin position="276"/>
        <end position="293"/>
    </location>
</feature>
<evidence type="ECO:0000256" key="7">
    <source>
        <dbReference type="ARBA" id="ARBA00022692"/>
    </source>
</evidence>
<keyword evidence="8" id="KW-0133">Cell shape</keyword>
<dbReference type="GO" id="GO:0008360">
    <property type="term" value="P:regulation of cell shape"/>
    <property type="evidence" value="ECO:0007669"/>
    <property type="project" value="UniProtKB-KW"/>
</dbReference>
<comment type="function">
    <text evidence="21">Peptidoglycan polymerase that is essential for cell division.</text>
</comment>
<dbReference type="InterPro" id="IPR018365">
    <property type="entry name" value="Cell_cycle_FtsW-rel_CS"/>
</dbReference>
<dbReference type="GO" id="GO:0009252">
    <property type="term" value="P:peptidoglycan biosynthetic process"/>
    <property type="evidence" value="ECO:0007669"/>
    <property type="project" value="UniProtKB-KW"/>
</dbReference>
<feature type="transmembrane region" description="Helical" evidence="23">
    <location>
        <begin position="321"/>
        <end position="340"/>
    </location>
</feature>
<dbReference type="GO" id="GO:0008955">
    <property type="term" value="F:peptidoglycan glycosyltransferase activity"/>
    <property type="evidence" value="ECO:0007669"/>
    <property type="project" value="UniProtKB-EC"/>
</dbReference>
<evidence type="ECO:0000256" key="16">
    <source>
        <dbReference type="ARBA" id="ARBA00038053"/>
    </source>
</evidence>
<feature type="transmembrane region" description="Helical" evidence="23">
    <location>
        <begin position="183"/>
        <end position="201"/>
    </location>
</feature>
<comment type="similarity">
    <text evidence="16">Belongs to the SEDS family. FtsW subfamily.</text>
</comment>
<evidence type="ECO:0000256" key="21">
    <source>
        <dbReference type="ARBA" id="ARBA00049966"/>
    </source>
</evidence>
<evidence type="ECO:0000256" key="2">
    <source>
        <dbReference type="ARBA" id="ARBA00004752"/>
    </source>
</evidence>
<evidence type="ECO:0000256" key="12">
    <source>
        <dbReference type="ARBA" id="ARBA00023306"/>
    </source>
</evidence>
<dbReference type="EC" id="2.4.99.28" evidence="19"/>
<evidence type="ECO:0000256" key="8">
    <source>
        <dbReference type="ARBA" id="ARBA00022960"/>
    </source>
</evidence>
<evidence type="ECO:0000256" key="19">
    <source>
        <dbReference type="ARBA" id="ARBA00044770"/>
    </source>
</evidence>
<evidence type="ECO:0000256" key="13">
    <source>
        <dbReference type="ARBA" id="ARBA00023316"/>
    </source>
</evidence>
<comment type="caution">
    <text evidence="24">The sequence shown here is derived from an EMBL/GenBank/DDBJ whole genome shotgun (WGS) entry which is preliminary data.</text>
</comment>
<protein>
    <recommendedName>
        <fullName evidence="17">Probable peptidoglycan glycosyltransferase FtsW</fullName>
        <ecNumber evidence="19">2.4.99.28</ecNumber>
    </recommendedName>
    <alternativeName>
        <fullName evidence="18">Cell division protein FtsW</fullName>
    </alternativeName>
    <alternativeName>
        <fullName evidence="15">Cell wall polymerase</fullName>
    </alternativeName>
    <alternativeName>
        <fullName evidence="14">Peptidoglycan polymerase</fullName>
    </alternativeName>
</protein>
<evidence type="ECO:0000256" key="22">
    <source>
        <dbReference type="SAM" id="MobiDB-lite"/>
    </source>
</evidence>
<feature type="compositionally biased region" description="Low complexity" evidence="22">
    <location>
        <begin position="90"/>
        <end position="113"/>
    </location>
</feature>
<dbReference type="PROSITE" id="PS00428">
    <property type="entry name" value="FTSW_RODA_SPOVE"/>
    <property type="match status" value="1"/>
</dbReference>
<feature type="transmembrane region" description="Helical" evidence="23">
    <location>
        <begin position="477"/>
        <end position="499"/>
    </location>
</feature>
<keyword evidence="3" id="KW-1003">Cell membrane</keyword>
<keyword evidence="7 23" id="KW-0812">Transmembrane</keyword>
<dbReference type="GO" id="GO:0051301">
    <property type="term" value="P:cell division"/>
    <property type="evidence" value="ECO:0007669"/>
    <property type="project" value="UniProtKB-KW"/>
</dbReference>
<keyword evidence="12" id="KW-0131">Cell cycle</keyword>
<keyword evidence="11 23" id="KW-0472">Membrane</keyword>
<dbReference type="EMBL" id="QNSB01000007">
    <property type="protein sequence ID" value="RBP70691.1"/>
    <property type="molecule type" value="Genomic_DNA"/>
</dbReference>
<evidence type="ECO:0000256" key="5">
    <source>
        <dbReference type="ARBA" id="ARBA00022676"/>
    </source>
</evidence>
<feature type="transmembrane region" description="Helical" evidence="23">
    <location>
        <begin position="447"/>
        <end position="471"/>
    </location>
</feature>
<accession>A0A366IJ61</accession>
<gene>
    <name evidence="24" type="ORF">DFO65_1079</name>
</gene>
<dbReference type="GO" id="GO:0005886">
    <property type="term" value="C:plasma membrane"/>
    <property type="evidence" value="ECO:0007669"/>
    <property type="project" value="UniProtKB-SubCell"/>
</dbReference>
<evidence type="ECO:0000256" key="17">
    <source>
        <dbReference type="ARBA" id="ARBA00041185"/>
    </source>
</evidence>
<evidence type="ECO:0000256" key="6">
    <source>
        <dbReference type="ARBA" id="ARBA00022679"/>
    </source>
</evidence>
<feature type="transmembrane region" description="Helical" evidence="23">
    <location>
        <begin position="247"/>
        <end position="264"/>
    </location>
</feature>
<keyword evidence="13" id="KW-0961">Cell wall biogenesis/degradation</keyword>
<dbReference type="AlphaFoldDB" id="A0A366IJ61"/>
<dbReference type="Pfam" id="PF01098">
    <property type="entry name" value="FTSW_RODA_SPOVE"/>
    <property type="match status" value="1"/>
</dbReference>
<evidence type="ECO:0000313" key="24">
    <source>
        <dbReference type="EMBL" id="RBP70691.1"/>
    </source>
</evidence>
<evidence type="ECO:0000256" key="15">
    <source>
        <dbReference type="ARBA" id="ARBA00033270"/>
    </source>
</evidence>
<reference evidence="24 25" key="1">
    <citation type="submission" date="2018-06" db="EMBL/GenBank/DDBJ databases">
        <title>Freshwater and sediment microbial communities from various areas in North America, analyzing microbe dynamics in response to fracking.</title>
        <authorList>
            <person name="Lamendella R."/>
        </authorList>
    </citation>
    <scope>NUCLEOTIDE SEQUENCE [LARGE SCALE GENOMIC DNA]</scope>
    <source>
        <strain evidence="24 25">3b_TX</strain>
    </source>
</reference>
<feature type="transmembrane region" description="Helical" evidence="23">
    <location>
        <begin position="208"/>
        <end position="227"/>
    </location>
</feature>
<comment type="subcellular location">
    <subcellularLocation>
        <location evidence="1">Cell membrane</location>
        <topology evidence="1">Multi-pass membrane protein</topology>
    </subcellularLocation>
</comment>
<dbReference type="PANTHER" id="PTHR30474:SF2">
    <property type="entry name" value="PEPTIDOGLYCAN GLYCOSYLTRANSFERASE FTSW-RELATED"/>
    <property type="match status" value="1"/>
</dbReference>
<evidence type="ECO:0000256" key="4">
    <source>
        <dbReference type="ARBA" id="ARBA00022618"/>
    </source>
</evidence>
<evidence type="ECO:0000256" key="9">
    <source>
        <dbReference type="ARBA" id="ARBA00022984"/>
    </source>
</evidence>
<dbReference type="GO" id="GO:0071555">
    <property type="term" value="P:cell wall organization"/>
    <property type="evidence" value="ECO:0007669"/>
    <property type="project" value="UniProtKB-KW"/>
</dbReference>
<keyword evidence="4 24" id="KW-0132">Cell division</keyword>
<evidence type="ECO:0000256" key="14">
    <source>
        <dbReference type="ARBA" id="ARBA00032370"/>
    </source>
</evidence>
<dbReference type="GO" id="GO:0015648">
    <property type="term" value="F:lipid-linked peptidoglycan transporter activity"/>
    <property type="evidence" value="ECO:0007669"/>
    <property type="project" value="TreeGrafter"/>
</dbReference>
<evidence type="ECO:0000256" key="20">
    <source>
        <dbReference type="ARBA" id="ARBA00049902"/>
    </source>
</evidence>
<comment type="pathway">
    <text evidence="2">Cell wall biogenesis; peptidoglycan biosynthesis.</text>
</comment>
<evidence type="ECO:0000256" key="23">
    <source>
        <dbReference type="SAM" id="Phobius"/>
    </source>
</evidence>
<organism evidence="24 25">
    <name type="scientific">Brevibacterium celere</name>
    <dbReference type="NCBI Taxonomy" id="225845"/>
    <lineage>
        <taxon>Bacteria</taxon>
        <taxon>Bacillati</taxon>
        <taxon>Actinomycetota</taxon>
        <taxon>Actinomycetes</taxon>
        <taxon>Micrococcales</taxon>
        <taxon>Brevibacteriaceae</taxon>
        <taxon>Brevibacterium</taxon>
    </lineage>
</organism>
<dbReference type="RefSeq" id="WP_113904501.1">
    <property type="nucleotide sequence ID" value="NZ_QNSB01000007.1"/>
</dbReference>
<dbReference type="GO" id="GO:0032153">
    <property type="term" value="C:cell division site"/>
    <property type="evidence" value="ECO:0007669"/>
    <property type="project" value="TreeGrafter"/>
</dbReference>
<keyword evidence="5" id="KW-0328">Glycosyltransferase</keyword>
<dbReference type="Proteomes" id="UP000253509">
    <property type="component" value="Unassembled WGS sequence"/>
</dbReference>
<evidence type="ECO:0000256" key="18">
    <source>
        <dbReference type="ARBA" id="ARBA00041418"/>
    </source>
</evidence>
<feature type="transmembrane region" description="Helical" evidence="23">
    <location>
        <begin position="299"/>
        <end position="316"/>
    </location>
</feature>
<feature type="compositionally biased region" description="Low complexity" evidence="22">
    <location>
        <begin position="42"/>
        <end position="75"/>
    </location>
</feature>
<feature type="transmembrane region" description="Helical" evidence="23">
    <location>
        <begin position="411"/>
        <end position="435"/>
    </location>
</feature>
<keyword evidence="25" id="KW-1185">Reference proteome</keyword>
<dbReference type="InterPro" id="IPR001182">
    <property type="entry name" value="FtsW/RodA"/>
</dbReference>
<evidence type="ECO:0000256" key="3">
    <source>
        <dbReference type="ARBA" id="ARBA00022475"/>
    </source>
</evidence>
<dbReference type="InterPro" id="IPR013437">
    <property type="entry name" value="FtsW"/>
</dbReference>
<evidence type="ECO:0000256" key="11">
    <source>
        <dbReference type="ARBA" id="ARBA00023136"/>
    </source>
</evidence>
<keyword evidence="6" id="KW-0808">Transferase</keyword>
<comment type="catalytic activity">
    <reaction evidence="20">
        <text>[GlcNAc-(1-&gt;4)-Mur2Ac(oyl-L-Ala-gamma-D-Glu-L-Lys-D-Ala-D-Ala)](n)-di-trans,octa-cis-undecaprenyl diphosphate + beta-D-GlcNAc-(1-&gt;4)-Mur2Ac(oyl-L-Ala-gamma-D-Glu-L-Lys-D-Ala-D-Ala)-di-trans,octa-cis-undecaprenyl diphosphate = [GlcNAc-(1-&gt;4)-Mur2Ac(oyl-L-Ala-gamma-D-Glu-L-Lys-D-Ala-D-Ala)](n+1)-di-trans,octa-cis-undecaprenyl diphosphate + di-trans,octa-cis-undecaprenyl diphosphate + H(+)</text>
        <dbReference type="Rhea" id="RHEA:23708"/>
        <dbReference type="Rhea" id="RHEA-COMP:9602"/>
        <dbReference type="Rhea" id="RHEA-COMP:9603"/>
        <dbReference type="ChEBI" id="CHEBI:15378"/>
        <dbReference type="ChEBI" id="CHEBI:58405"/>
        <dbReference type="ChEBI" id="CHEBI:60033"/>
        <dbReference type="ChEBI" id="CHEBI:78435"/>
        <dbReference type="EC" id="2.4.99.28"/>
    </reaction>
</comment>
<sequence>MGRQTTAKAPRRPAASKPTPARGARTQASGRRTTHRPGQEPGGAAAAGPQGAAAAEPEDPAATSPGATGRASAGRGSKKTRAKAARGTKSRATTAGAASTGRSATTAAGTGRRPALPSLRDGLIAIGREFRRVSAYPLTTYYLVLVSVLALTALGLVMVLSASSITSYDGGEGSSFAYFNKQAGFAAIGIVLMLVAAGLPVHLWKRLAWPALVLGLFMQAAVFLPGIGKSTNGNANWIQLGGFQLQPSEFLKIALAVWLGFVLAGKFGKMKTFGHAMIPVVPGIALAVGLVIAGNDLGTAVVLMAMAMVCLFIGAFPWRHFLLLFAGLAAVAAFYVLSSANRLQRIEAMLTGHADQTAADITGQAWQSNHGLFSLASGGWLGVGLGASREKWSWLPEAHNDFIFAIIGEELGLLGTLVVVLVFATLAFGLIRVIMRSTDLFVQVATAGLFAWLIGQAAINIGVVTGLLPVIGLPLPFVSYGGSSIIASLLAVGVILSFARTEEGAAAAIAAHRARVRSSFAVLARRRTPAPQPKEVR</sequence>
<proteinExistence type="inferred from homology"/>
<evidence type="ECO:0000256" key="1">
    <source>
        <dbReference type="ARBA" id="ARBA00004651"/>
    </source>
</evidence>
<evidence type="ECO:0000313" key="25">
    <source>
        <dbReference type="Proteomes" id="UP000253509"/>
    </source>
</evidence>
<dbReference type="PANTHER" id="PTHR30474">
    <property type="entry name" value="CELL CYCLE PROTEIN"/>
    <property type="match status" value="1"/>
</dbReference>
<evidence type="ECO:0000256" key="10">
    <source>
        <dbReference type="ARBA" id="ARBA00022989"/>
    </source>
</evidence>
<dbReference type="NCBIfam" id="TIGR02614">
    <property type="entry name" value="ftsW"/>
    <property type="match status" value="1"/>
</dbReference>
<name>A0A366IJ61_9MICO</name>
<feature type="compositionally biased region" description="Low complexity" evidence="22">
    <location>
        <begin position="1"/>
        <end position="22"/>
    </location>
</feature>
<feature type="compositionally biased region" description="Basic residues" evidence="22">
    <location>
        <begin position="76"/>
        <end position="89"/>
    </location>
</feature>
<keyword evidence="10 23" id="KW-1133">Transmembrane helix</keyword>